<name>A0A7M1R0Y8_9ACTO</name>
<proteinExistence type="predicted"/>
<sequence length="218" mass="23950">MVNMNHSGAIAQLAESEGVFTTAQAKRLGITRDALHDACESGRVVRVMRGAYRMIGSGSSYTDELAAIWKLTSPAKFTHERLVFADWDGIAIGGSTASALLEIGDFHLSPFRIYTPSRFNSRNPSASFAKRRVARHDVMFAHGVLVTRPERTVFDLVVDDEDLSLVAAVLEDAWLSSNDFDFARLELLLQDHFGEDVAADLLQGLLSDAHLSDKAAKR</sequence>
<gene>
    <name evidence="2" type="ORF">INS90_07495</name>
</gene>
<evidence type="ECO:0000313" key="2">
    <source>
        <dbReference type="EMBL" id="QOR47107.1"/>
    </source>
</evidence>
<dbReference type="Pfam" id="PF13338">
    <property type="entry name" value="AbiEi_4"/>
    <property type="match status" value="1"/>
</dbReference>
<dbReference type="RefSeq" id="WP_197552194.1">
    <property type="nucleotide sequence ID" value="NZ_CP063212.1"/>
</dbReference>
<feature type="domain" description="AbiEi antitoxin N-terminal" evidence="1">
    <location>
        <begin position="10"/>
        <end position="53"/>
    </location>
</feature>
<evidence type="ECO:0000259" key="1">
    <source>
        <dbReference type="Pfam" id="PF13338"/>
    </source>
</evidence>
<protein>
    <submittedName>
        <fullName evidence="2">Type IV toxin-antitoxin system AbiEi family antitoxin domain-containing protein</fullName>
    </submittedName>
</protein>
<dbReference type="AlphaFoldDB" id="A0A7M1R0Y8"/>
<accession>A0A7M1R0Y8</accession>
<dbReference type="Proteomes" id="UP000594961">
    <property type="component" value="Chromosome"/>
</dbReference>
<evidence type="ECO:0000313" key="3">
    <source>
        <dbReference type="Proteomes" id="UP000594961"/>
    </source>
</evidence>
<organism evidence="2 3">
    <name type="scientific">Trueperella pecoris</name>
    <dbReference type="NCBI Taxonomy" id="2733571"/>
    <lineage>
        <taxon>Bacteria</taxon>
        <taxon>Bacillati</taxon>
        <taxon>Actinomycetota</taxon>
        <taxon>Actinomycetes</taxon>
        <taxon>Actinomycetales</taxon>
        <taxon>Actinomycetaceae</taxon>
        <taxon>Trueperella</taxon>
    </lineage>
</organism>
<dbReference type="InterPro" id="IPR025159">
    <property type="entry name" value="AbiEi_N"/>
</dbReference>
<dbReference type="EMBL" id="CP063212">
    <property type="protein sequence ID" value="QOR47107.1"/>
    <property type="molecule type" value="Genomic_DNA"/>
</dbReference>
<reference evidence="2 3" key="1">
    <citation type="submission" date="2020-10" db="EMBL/GenBank/DDBJ databases">
        <title>Trueperella pecoris sp. nov. isolated from bovine and porcine specimens.</title>
        <authorList>
            <person name="Schoenecker L."/>
            <person name="Schnydrig P."/>
            <person name="Brodard I."/>
            <person name="Thomann A."/>
            <person name="Hemphill A."/>
            <person name="Rodriguez-Campos S."/>
            <person name="Perreten V."/>
            <person name="Jores J."/>
            <person name="Kittl S."/>
        </authorList>
    </citation>
    <scope>NUCLEOTIDE SEQUENCE [LARGE SCALE GENOMIC DNA]</scope>
    <source>
        <strain evidence="2 3">19OD0592</strain>
    </source>
</reference>